<reference evidence="2" key="1">
    <citation type="journal article" date="2019" name="Int. J. Syst. Evol. Microbiol.">
        <title>The Global Catalogue of Microorganisms (GCM) 10K type strain sequencing project: providing services to taxonomists for standard genome sequencing and annotation.</title>
        <authorList>
            <consortium name="The Broad Institute Genomics Platform"/>
            <consortium name="The Broad Institute Genome Sequencing Center for Infectious Disease"/>
            <person name="Wu L."/>
            <person name="Ma J."/>
        </authorList>
    </citation>
    <scope>NUCLEOTIDE SEQUENCE [LARGE SCALE GENOMIC DNA]</scope>
    <source>
        <strain evidence="2">CGMCC 1.13574</strain>
    </source>
</reference>
<keyword evidence="2" id="KW-1185">Reference proteome</keyword>
<evidence type="ECO:0000313" key="2">
    <source>
        <dbReference type="Proteomes" id="UP001595892"/>
    </source>
</evidence>
<gene>
    <name evidence="1" type="ORF">ACFO3Q_03005</name>
</gene>
<comment type="caution">
    <text evidence="1">The sequence shown here is derived from an EMBL/GenBank/DDBJ whole genome shotgun (WGS) entry which is preliminary data.</text>
</comment>
<evidence type="ECO:0000313" key="1">
    <source>
        <dbReference type="EMBL" id="MFC4727137.1"/>
    </source>
</evidence>
<dbReference type="RefSeq" id="WP_377003141.1">
    <property type="nucleotide sequence ID" value="NZ_JBHSGG010000003.1"/>
</dbReference>
<proteinExistence type="predicted"/>
<sequence>MTKGIDSPPRKATLITAAKRVRDHGPRRQMRTPQVYRSLDQSLDEPLGMRLLAGALVKRIRCGGGVSAVFMDGEGRCWCVHDSQSGYRQFLEDRRDILVGVYRSVRQDDLAADLAEHWSDVNRAQAPGPGED</sequence>
<organism evidence="1 2">
    <name type="scientific">Coralloluteibacterium thermophilum</name>
    <dbReference type="NCBI Taxonomy" id="2707049"/>
    <lineage>
        <taxon>Bacteria</taxon>
        <taxon>Pseudomonadati</taxon>
        <taxon>Pseudomonadota</taxon>
        <taxon>Gammaproteobacteria</taxon>
        <taxon>Lysobacterales</taxon>
        <taxon>Lysobacteraceae</taxon>
        <taxon>Coralloluteibacterium</taxon>
    </lineage>
</organism>
<dbReference type="Proteomes" id="UP001595892">
    <property type="component" value="Unassembled WGS sequence"/>
</dbReference>
<dbReference type="EMBL" id="JBHSGG010000003">
    <property type="protein sequence ID" value="MFC4727137.1"/>
    <property type="molecule type" value="Genomic_DNA"/>
</dbReference>
<accession>A0ABV9NFJ3</accession>
<name>A0ABV9NFJ3_9GAMM</name>
<protein>
    <submittedName>
        <fullName evidence="1">Uncharacterized protein</fullName>
    </submittedName>
</protein>